<evidence type="ECO:0000256" key="9">
    <source>
        <dbReference type="ARBA" id="ARBA00023002"/>
    </source>
</evidence>
<organism evidence="17 18">
    <name type="scientific">Gymnopus androsaceus JB14</name>
    <dbReference type="NCBI Taxonomy" id="1447944"/>
    <lineage>
        <taxon>Eukaryota</taxon>
        <taxon>Fungi</taxon>
        <taxon>Dikarya</taxon>
        <taxon>Basidiomycota</taxon>
        <taxon>Agaricomycotina</taxon>
        <taxon>Agaricomycetes</taxon>
        <taxon>Agaricomycetidae</taxon>
        <taxon>Agaricales</taxon>
        <taxon>Marasmiineae</taxon>
        <taxon>Omphalotaceae</taxon>
        <taxon>Gymnopus</taxon>
    </lineage>
</organism>
<dbReference type="InterPro" id="IPR013121">
    <property type="entry name" value="Fe_red_NAD-bd_6"/>
</dbReference>
<dbReference type="GO" id="GO:0015677">
    <property type="term" value="P:copper ion import"/>
    <property type="evidence" value="ECO:0007669"/>
    <property type="project" value="TreeGrafter"/>
</dbReference>
<reference evidence="17" key="1">
    <citation type="journal article" date="2019" name="Environ. Microbiol.">
        <title>Fungal ecological strategies reflected in gene transcription - a case study of two litter decomposers.</title>
        <authorList>
            <person name="Barbi F."/>
            <person name="Kohler A."/>
            <person name="Barry K."/>
            <person name="Baskaran P."/>
            <person name="Daum C."/>
            <person name="Fauchery L."/>
            <person name="Ihrmark K."/>
            <person name="Kuo A."/>
            <person name="LaButti K."/>
            <person name="Lipzen A."/>
            <person name="Morin E."/>
            <person name="Grigoriev I.V."/>
            <person name="Henrissat B."/>
            <person name="Lindahl B."/>
            <person name="Martin F."/>
        </authorList>
    </citation>
    <scope>NUCLEOTIDE SEQUENCE</scope>
    <source>
        <strain evidence="17">JB14</strain>
    </source>
</reference>
<comment type="catalytic activity">
    <reaction evidence="13">
        <text>2 a Fe(II)-siderophore + NADP(+) + H(+) = 2 a Fe(III)-siderophore + NADPH</text>
        <dbReference type="Rhea" id="RHEA:28795"/>
        <dbReference type="Rhea" id="RHEA-COMP:11342"/>
        <dbReference type="Rhea" id="RHEA-COMP:11344"/>
        <dbReference type="ChEBI" id="CHEBI:15378"/>
        <dbReference type="ChEBI" id="CHEBI:29033"/>
        <dbReference type="ChEBI" id="CHEBI:29034"/>
        <dbReference type="ChEBI" id="CHEBI:57783"/>
        <dbReference type="ChEBI" id="CHEBI:58349"/>
        <dbReference type="EC" id="1.16.1.9"/>
    </reaction>
</comment>
<evidence type="ECO:0000256" key="5">
    <source>
        <dbReference type="ARBA" id="ARBA00022475"/>
    </source>
</evidence>
<keyword evidence="8 15" id="KW-1133">Transmembrane helix</keyword>
<dbReference type="InterPro" id="IPR051410">
    <property type="entry name" value="Ferric/Cupric_Reductase"/>
</dbReference>
<dbReference type="PANTHER" id="PTHR32361:SF9">
    <property type="entry name" value="FERRIC REDUCTASE TRANSMEMBRANE COMPONENT 3-RELATED"/>
    <property type="match status" value="1"/>
</dbReference>
<dbReference type="Gene3D" id="3.40.50.80">
    <property type="entry name" value="Nucleotide-binding domain of ferredoxin-NADP reductase (FNR) module"/>
    <property type="match status" value="1"/>
</dbReference>
<dbReference type="PROSITE" id="PS51384">
    <property type="entry name" value="FAD_FR"/>
    <property type="match status" value="1"/>
</dbReference>
<feature type="transmembrane region" description="Helical" evidence="15">
    <location>
        <begin position="253"/>
        <end position="271"/>
    </location>
</feature>
<dbReference type="SUPFAM" id="SSF52343">
    <property type="entry name" value="Ferredoxin reductase-like, C-terminal NADP-linked domain"/>
    <property type="match status" value="1"/>
</dbReference>
<dbReference type="Pfam" id="PF08022">
    <property type="entry name" value="FAD_binding_8"/>
    <property type="match status" value="1"/>
</dbReference>
<keyword evidence="7" id="KW-0249">Electron transport</keyword>
<proteinExistence type="inferred from homology"/>
<evidence type="ECO:0000256" key="6">
    <source>
        <dbReference type="ARBA" id="ARBA00022692"/>
    </source>
</evidence>
<feature type="transmembrane region" description="Helical" evidence="15">
    <location>
        <begin position="113"/>
        <end position="136"/>
    </location>
</feature>
<dbReference type="PANTHER" id="PTHR32361">
    <property type="entry name" value="FERRIC/CUPRIC REDUCTASE TRANSMEMBRANE COMPONENT"/>
    <property type="match status" value="1"/>
</dbReference>
<keyword evidence="6 15" id="KW-0812">Transmembrane</keyword>
<dbReference type="InterPro" id="IPR013112">
    <property type="entry name" value="FAD-bd_8"/>
</dbReference>
<dbReference type="SFLD" id="SFLDG01168">
    <property type="entry name" value="Ferric_reductase_subgroup_(FRE"/>
    <property type="match status" value="1"/>
</dbReference>
<dbReference type="GO" id="GO:0006826">
    <property type="term" value="P:iron ion transport"/>
    <property type="evidence" value="ECO:0007669"/>
    <property type="project" value="TreeGrafter"/>
</dbReference>
<evidence type="ECO:0000313" key="18">
    <source>
        <dbReference type="Proteomes" id="UP000799118"/>
    </source>
</evidence>
<evidence type="ECO:0000256" key="13">
    <source>
        <dbReference type="ARBA" id="ARBA00048483"/>
    </source>
</evidence>
<evidence type="ECO:0000256" key="14">
    <source>
        <dbReference type="SAM" id="MobiDB-lite"/>
    </source>
</evidence>
<dbReference type="AlphaFoldDB" id="A0A6A4HIQ1"/>
<dbReference type="EMBL" id="ML769489">
    <property type="protein sequence ID" value="KAE9397966.1"/>
    <property type="molecule type" value="Genomic_DNA"/>
</dbReference>
<dbReference type="CDD" id="cd06186">
    <property type="entry name" value="NOX_Duox_like_FAD_NADP"/>
    <property type="match status" value="1"/>
</dbReference>
<evidence type="ECO:0000256" key="8">
    <source>
        <dbReference type="ARBA" id="ARBA00022989"/>
    </source>
</evidence>
<dbReference type="InterPro" id="IPR013130">
    <property type="entry name" value="Fe3_Rdtase_TM_dom"/>
</dbReference>
<evidence type="ECO:0000256" key="10">
    <source>
        <dbReference type="ARBA" id="ARBA00023065"/>
    </source>
</evidence>
<dbReference type="GO" id="GO:0052851">
    <property type="term" value="F:ferric-chelate reductase (NADPH) activity"/>
    <property type="evidence" value="ECO:0007669"/>
    <property type="project" value="UniProtKB-EC"/>
</dbReference>
<name>A0A6A4HIQ1_9AGAR</name>
<accession>A0A6A4HIQ1</accession>
<gene>
    <name evidence="17" type="ORF">BT96DRAFT_921067</name>
</gene>
<evidence type="ECO:0000259" key="16">
    <source>
        <dbReference type="PROSITE" id="PS51384"/>
    </source>
</evidence>
<evidence type="ECO:0000313" key="17">
    <source>
        <dbReference type="EMBL" id="KAE9397966.1"/>
    </source>
</evidence>
<evidence type="ECO:0000256" key="4">
    <source>
        <dbReference type="ARBA" id="ARBA00022448"/>
    </source>
</evidence>
<dbReference type="EC" id="1.16.1.9" evidence="3"/>
<dbReference type="SUPFAM" id="SSF63380">
    <property type="entry name" value="Riboflavin synthase domain-like"/>
    <property type="match status" value="1"/>
</dbReference>
<comment type="similarity">
    <text evidence="2">Belongs to the ferric reductase (FRE) family.</text>
</comment>
<evidence type="ECO:0000256" key="1">
    <source>
        <dbReference type="ARBA" id="ARBA00004651"/>
    </source>
</evidence>
<dbReference type="GO" id="GO:0005886">
    <property type="term" value="C:plasma membrane"/>
    <property type="evidence" value="ECO:0007669"/>
    <property type="project" value="UniProtKB-SubCell"/>
</dbReference>
<keyword evidence="11 15" id="KW-0472">Membrane</keyword>
<feature type="transmembrane region" description="Helical" evidence="15">
    <location>
        <begin position="222"/>
        <end position="241"/>
    </location>
</feature>
<dbReference type="Pfam" id="PF01794">
    <property type="entry name" value="Ferric_reduct"/>
    <property type="match status" value="1"/>
</dbReference>
<keyword evidence="12" id="KW-0325">Glycoprotein</keyword>
<comment type="subcellular location">
    <subcellularLocation>
        <location evidence="1">Cell membrane</location>
        <topology evidence="1">Multi-pass membrane protein</topology>
    </subcellularLocation>
</comment>
<keyword evidence="10" id="KW-0406">Ion transport</keyword>
<feature type="transmembrane region" description="Helical" evidence="15">
    <location>
        <begin position="37"/>
        <end position="55"/>
    </location>
</feature>
<keyword evidence="5" id="KW-1003">Cell membrane</keyword>
<evidence type="ECO:0000256" key="12">
    <source>
        <dbReference type="ARBA" id="ARBA00023180"/>
    </source>
</evidence>
<dbReference type="SFLD" id="SFLDS00052">
    <property type="entry name" value="Ferric_Reductase_Domain"/>
    <property type="match status" value="1"/>
</dbReference>
<dbReference type="InterPro" id="IPR017927">
    <property type="entry name" value="FAD-bd_FR_type"/>
</dbReference>
<evidence type="ECO:0000256" key="11">
    <source>
        <dbReference type="ARBA" id="ARBA00023136"/>
    </source>
</evidence>
<keyword evidence="18" id="KW-1185">Reference proteome</keyword>
<protein>
    <recommendedName>
        <fullName evidence="3">ferric-chelate reductase (NADPH)</fullName>
        <ecNumber evidence="3">1.16.1.9</ecNumber>
    </recommendedName>
</protein>
<evidence type="ECO:0000256" key="15">
    <source>
        <dbReference type="SAM" id="Phobius"/>
    </source>
</evidence>
<feature type="domain" description="FAD-binding FR-type" evidence="16">
    <location>
        <begin position="306"/>
        <end position="431"/>
    </location>
</feature>
<dbReference type="OrthoDB" id="4494341at2759"/>
<evidence type="ECO:0000256" key="3">
    <source>
        <dbReference type="ARBA" id="ARBA00012668"/>
    </source>
</evidence>
<keyword evidence="4" id="KW-0813">Transport</keyword>
<keyword evidence="9" id="KW-0560">Oxidoreductase</keyword>
<sequence length="637" mass="70388">MTVPPSPSLAMNPQAHGPPSPDKAIRIQRTNEYPHEVWFFLACMIGLIAVFRFLAFASSKVFRRYNIHPSRDSEKGCSSQSTNRALNFRNIPLALVNLYRIAAFRFTFDFGSFTINLAEVVLTLMYIAALFVWAFINTTDLSGTKFDETYWSNRAGALVASQLPLITVLGTKNNAISWITGVSFEKLNHLHRMSARVVFVLAWVHAGSKVSFFRTLSKDLGQAWLTSGLLAVSCFSLLNIISVRPVRARAYEFFFYSHLALVLLFLVGAYFHTKEFSFQTYVWPSFVVWGVDRAIRVVRLILLNHSFSGKGTLDATTELLTPKLVRLTLKRPQHFKWSPGQVAYLITPSVSTLPFEAHPFTIASYDSQMLASREELSSSAESTDSSKNNVNEIVFLINVKEGFTKRLSQIAARKGTFKVYVDGPYGHSHDSSSYNTSVFIAGGTGVSYTLPLLLDTIECVRKGQSICQRATFIWCIRDSEHIKWISDMLVQALTQAPDSLKIDIRIFVSGSSRSSESLDLRTYDYAEDSGSASAESTPAQTPISEKGVGIPSSDSVSMLKLTHLPSVKVSQGRPILAKLLAEEAEETSGGSMWVTVCGSHSIANAVRKGLRFPVSGPSVVLRGGASVTLHVESFGYA</sequence>
<dbReference type="GO" id="GO:0006879">
    <property type="term" value="P:intracellular iron ion homeostasis"/>
    <property type="evidence" value="ECO:0007669"/>
    <property type="project" value="TreeGrafter"/>
</dbReference>
<dbReference type="InterPro" id="IPR039261">
    <property type="entry name" value="FNR_nucleotide-bd"/>
</dbReference>
<feature type="region of interest" description="Disordered" evidence="14">
    <location>
        <begin position="1"/>
        <end position="22"/>
    </location>
</feature>
<dbReference type="InterPro" id="IPR017938">
    <property type="entry name" value="Riboflavin_synthase-like_b-brl"/>
</dbReference>
<evidence type="ECO:0000256" key="7">
    <source>
        <dbReference type="ARBA" id="ARBA00022982"/>
    </source>
</evidence>
<dbReference type="Proteomes" id="UP000799118">
    <property type="component" value="Unassembled WGS sequence"/>
</dbReference>
<evidence type="ECO:0000256" key="2">
    <source>
        <dbReference type="ARBA" id="ARBA00006278"/>
    </source>
</evidence>
<dbReference type="Pfam" id="PF08030">
    <property type="entry name" value="NAD_binding_6"/>
    <property type="match status" value="1"/>
</dbReference>